<reference evidence="11" key="1">
    <citation type="submission" date="2025-08" db="UniProtKB">
        <authorList>
            <consortium name="RefSeq"/>
        </authorList>
    </citation>
    <scope>IDENTIFICATION</scope>
    <source>
        <tissue evidence="11">Blood</tissue>
    </source>
</reference>
<dbReference type="PANTHER" id="PTHR11385">
    <property type="entry name" value="SERUM ALBUMIN-RELATED"/>
    <property type="match status" value="1"/>
</dbReference>
<keyword evidence="5 7" id="KW-1015">Disulfide bond</keyword>
<feature type="disulfide bond" evidence="7">
    <location>
        <begin position="294"/>
        <end position="308"/>
    </location>
</feature>
<dbReference type="GO" id="GO:0072562">
    <property type="term" value="C:blood microparticle"/>
    <property type="evidence" value="ECO:0007669"/>
    <property type="project" value="TreeGrafter"/>
</dbReference>
<accession>A0AA97LA32</accession>
<dbReference type="Gene3D" id="1.10.246.10">
    <property type="match status" value="6"/>
</dbReference>
<dbReference type="CDD" id="cd00015">
    <property type="entry name" value="ALBUMIN"/>
    <property type="match status" value="2"/>
</dbReference>
<dbReference type="FunFam" id="1.10.246.10:FF:000002">
    <property type="entry name" value="Serum albumin"/>
    <property type="match status" value="1"/>
</dbReference>
<feature type="disulfide bond" evidence="7">
    <location>
        <begin position="422"/>
        <end position="468"/>
    </location>
</feature>
<feature type="disulfide bond" evidence="7">
    <location>
        <begin position="491"/>
        <end position="507"/>
    </location>
</feature>
<dbReference type="GO" id="GO:0005737">
    <property type="term" value="C:cytoplasm"/>
    <property type="evidence" value="ECO:0007669"/>
    <property type="project" value="TreeGrafter"/>
</dbReference>
<dbReference type="PRINTS" id="PR00802">
    <property type="entry name" value="SERUMALBUMIN"/>
</dbReference>
<feature type="disulfide bond" evidence="7">
    <location>
        <begin position="307"/>
        <end position="318"/>
    </location>
</feature>
<dbReference type="PRINTS" id="PR00803">
    <property type="entry name" value="AFETOPROTEIN"/>
</dbReference>
<evidence type="ECO:0000256" key="4">
    <source>
        <dbReference type="ARBA" id="ARBA00022737"/>
    </source>
</evidence>
<dbReference type="KEGG" id="emc:129337859"/>
<feature type="disulfide bond" evidence="7">
    <location>
        <begin position="390"/>
        <end position="399"/>
    </location>
</feature>
<protein>
    <submittedName>
        <fullName evidence="11">Albumin-like</fullName>
    </submittedName>
</protein>
<feature type="disulfide bond" evidence="7">
    <location>
        <begin position="506"/>
        <end position="517"/>
    </location>
</feature>
<dbReference type="SUPFAM" id="SSF48552">
    <property type="entry name" value="Serum albumin-like"/>
    <property type="match status" value="3"/>
</dbReference>
<dbReference type="InterPro" id="IPR020857">
    <property type="entry name" value="Serum_albumin_CS"/>
</dbReference>
<feature type="disulfide bond" evidence="7">
    <location>
        <begin position="544"/>
        <end position="586"/>
    </location>
</feature>
<proteinExistence type="predicted"/>
<feature type="disulfide bond" evidence="7">
    <location>
        <begin position="153"/>
        <end position="198"/>
    </location>
</feature>
<feature type="domain" description="Albumin" evidence="9">
    <location>
        <begin position="217"/>
        <end position="409"/>
    </location>
</feature>
<name>A0AA97LA32_EUBMA</name>
<keyword evidence="10" id="KW-1185">Reference proteome</keyword>
<dbReference type="GeneID" id="129337859"/>
<evidence type="ECO:0000256" key="5">
    <source>
        <dbReference type="ARBA" id="ARBA00023157"/>
    </source>
</evidence>
<comment type="subcellular location">
    <subcellularLocation>
        <location evidence="1">Secreted</location>
    </subcellularLocation>
</comment>
<dbReference type="InterPro" id="IPR014760">
    <property type="entry name" value="Serum_albumin_N"/>
</dbReference>
<dbReference type="PROSITE" id="PS00212">
    <property type="entry name" value="ALBUMIN_1"/>
    <property type="match status" value="3"/>
</dbReference>
<dbReference type="RefSeq" id="XP_054847789.1">
    <property type="nucleotide sequence ID" value="XM_054991814.1"/>
</dbReference>
<dbReference type="Proteomes" id="UP001190640">
    <property type="component" value="Chromosome 11"/>
</dbReference>
<feature type="domain" description="Albumin" evidence="9">
    <location>
        <begin position="23"/>
        <end position="216"/>
    </location>
</feature>
<dbReference type="PROSITE" id="PS51438">
    <property type="entry name" value="ALBUMIN_2"/>
    <property type="match status" value="3"/>
</dbReference>
<feature type="signal peptide" evidence="8">
    <location>
        <begin position="1"/>
        <end position="18"/>
    </location>
</feature>
<evidence type="ECO:0000256" key="6">
    <source>
        <dbReference type="PIRSR" id="PIRSR002520-1"/>
    </source>
</evidence>
<dbReference type="InterPro" id="IPR020858">
    <property type="entry name" value="Serum_albumin-like"/>
</dbReference>
<feature type="binding site" evidence="6">
    <location>
        <position position="278"/>
    </location>
    <ligand>
        <name>Zn(2+)</name>
        <dbReference type="ChEBI" id="CHEBI:29105"/>
    </ligand>
</feature>
<keyword evidence="6" id="KW-0479">Metal-binding</keyword>
<feature type="disulfide bond" evidence="7">
    <location>
        <begin position="585"/>
        <end position="594"/>
    </location>
</feature>
<feature type="disulfide bond" evidence="7">
    <location>
        <begin position="197"/>
        <end position="206"/>
    </location>
</feature>
<evidence type="ECO:0000256" key="1">
    <source>
        <dbReference type="ARBA" id="ARBA00004613"/>
    </source>
</evidence>
<keyword evidence="6" id="KW-0106">Calcium</keyword>
<feature type="domain" description="Albumin" evidence="9">
    <location>
        <begin position="410"/>
        <end position="604"/>
    </location>
</feature>
<gene>
    <name evidence="11" type="primary">LOC129337859</name>
</gene>
<evidence type="ECO:0000313" key="11">
    <source>
        <dbReference type="RefSeq" id="XP_054847789.1"/>
    </source>
</evidence>
<feature type="disulfide bond" evidence="7">
    <location>
        <begin position="118"/>
        <end position="129"/>
    </location>
</feature>
<feature type="disulfide bond" evidence="7">
    <location>
        <begin position="346"/>
        <end position="391"/>
    </location>
</feature>
<keyword evidence="2" id="KW-0964">Secreted</keyword>
<dbReference type="PANTHER" id="PTHR11385:SF14">
    <property type="entry name" value="AFAMIN"/>
    <property type="match status" value="1"/>
</dbReference>
<feature type="binding site" evidence="6">
    <location>
        <position position="281"/>
    </location>
    <ligand>
        <name>Ca(2+)</name>
        <dbReference type="ChEBI" id="CHEBI:29108"/>
        <label>1</label>
    </ligand>
</feature>
<dbReference type="Pfam" id="PF00273">
    <property type="entry name" value="Serum_albumin"/>
    <property type="match status" value="3"/>
</dbReference>
<sequence>MKWVTFISFIFLVCSTESKHLPRRYRDVGPSNTIGHSYSELPEEDDFQGIVLVSFVHYVPNITFEDVEKMVYDITDLGKKCAADEHAVPECTKSIDILILDELCHEPNIAGKYAFTECCSKVHQERNECFLSHKNATQTSFPPFEHPEAEKGCKAFHDNRLIVLGRFLFEISRRYEDASILALFVAAAKYEQVLQTCCQEDDKAACFKEKASAVKQQLKHTILVEKQNCFILKKFGPKTLQSLKFVQVVQRFPKADRSVLHNITRDIVHIHEERCRGDTLESHLDQMALTKFLCGHQDIISTKIRGCCEGPLLERPICLATTVENDDPPADLSPTVREFVNNKEVCQRYAENHDNHLESFLYEYARRHQNFSAQLLLRTEKGYHDLLEKCCGLDVPEECLIEGEVLLRKHIADTLEVVRTNCDLYEKLGDYHFKNALLVRYTKKAPQLAFKELNEYADSLHHVAAKCCQLGDDKKLICAEGDTAFVLGNICLWHQRHHINGRICQCCSNEYAFQRECFSSIKEDEKYVPAPCTAELFPFHEDLCTPNANVEKPKLLVNLVKCKPAITEEQMKAVITDFYGLVAKCCQAENHERCFQEEGPKLVERTQAALS</sequence>
<feature type="chain" id="PRO_5041683302" evidence="8">
    <location>
        <begin position="19"/>
        <end position="611"/>
    </location>
</feature>
<dbReference type="PIRSF" id="PIRSF002520">
    <property type="entry name" value="Serum_albumin_subgroup"/>
    <property type="match status" value="1"/>
</dbReference>
<dbReference type="InterPro" id="IPR021177">
    <property type="entry name" value="Serum_albumin/AFP/Afamin"/>
</dbReference>
<evidence type="ECO:0000256" key="7">
    <source>
        <dbReference type="PIRSR" id="PIRSR002520-2"/>
    </source>
</evidence>
<feature type="binding site" evidence="6">
    <location>
        <position position="273"/>
    </location>
    <ligand>
        <name>Zn(2+)</name>
        <dbReference type="ChEBI" id="CHEBI:29105"/>
    </ligand>
</feature>
<organism evidence="10 11">
    <name type="scientific">Eublepharis macularius</name>
    <name type="common">Leopard gecko</name>
    <name type="synonym">Cyrtodactylus macularius</name>
    <dbReference type="NCBI Taxonomy" id="481883"/>
    <lineage>
        <taxon>Eukaryota</taxon>
        <taxon>Metazoa</taxon>
        <taxon>Chordata</taxon>
        <taxon>Craniata</taxon>
        <taxon>Vertebrata</taxon>
        <taxon>Euteleostomi</taxon>
        <taxon>Lepidosauria</taxon>
        <taxon>Squamata</taxon>
        <taxon>Bifurcata</taxon>
        <taxon>Gekkota</taxon>
        <taxon>Eublepharidae</taxon>
        <taxon>Eublepharinae</taxon>
        <taxon>Eublepharis</taxon>
    </lineage>
</organism>
<feature type="binding site" evidence="6">
    <location>
        <position position="278"/>
    </location>
    <ligand>
        <name>Ca(2+)</name>
        <dbReference type="ChEBI" id="CHEBI:29108"/>
        <label>1</label>
    </ligand>
</feature>
<keyword evidence="6" id="KW-0862">Zinc</keyword>
<feature type="disulfide bond" evidence="7">
    <location>
        <begin position="467"/>
        <end position="478"/>
    </location>
</feature>
<feature type="disulfide bond" evidence="7">
    <location>
        <begin position="104"/>
        <end position="119"/>
    </location>
</feature>
<evidence type="ECO:0000256" key="2">
    <source>
        <dbReference type="ARBA" id="ARBA00022525"/>
    </source>
</evidence>
<evidence type="ECO:0000259" key="9">
    <source>
        <dbReference type="PROSITE" id="PS51438"/>
    </source>
</evidence>
<keyword evidence="4" id="KW-0677">Repeat</keyword>
<feature type="disulfide bond" evidence="7">
    <location>
        <begin position="229"/>
        <end position="275"/>
    </location>
</feature>
<evidence type="ECO:0000256" key="3">
    <source>
        <dbReference type="ARBA" id="ARBA00022729"/>
    </source>
</evidence>
<dbReference type="SMART" id="SM00103">
    <property type="entry name" value="ALBUMIN"/>
    <property type="match status" value="3"/>
</dbReference>
<feature type="disulfide bond" evidence="7">
    <location>
        <begin position="81"/>
        <end position="91"/>
    </location>
</feature>
<keyword evidence="3 8" id="KW-0732">Signal</keyword>
<dbReference type="GO" id="GO:0046872">
    <property type="term" value="F:metal ion binding"/>
    <property type="evidence" value="ECO:0007669"/>
    <property type="project" value="UniProtKB-KW"/>
</dbReference>
<dbReference type="InterPro" id="IPR000264">
    <property type="entry name" value="ALB/AFP/VDB"/>
</dbReference>
<dbReference type="AlphaFoldDB" id="A0AA97LA32"/>
<evidence type="ECO:0000256" key="8">
    <source>
        <dbReference type="SAM" id="SignalP"/>
    </source>
</evidence>
<evidence type="ECO:0000313" key="10">
    <source>
        <dbReference type="Proteomes" id="UP001190640"/>
    </source>
</evidence>